<evidence type="ECO:0000313" key="5">
    <source>
        <dbReference type="EMBL" id="QGN15156.1"/>
    </source>
</evidence>
<keyword evidence="2" id="KW-0677">Repeat</keyword>
<dbReference type="InterPro" id="IPR034085">
    <property type="entry name" value="TOG"/>
</dbReference>
<sequence length="2668" mass="296367">MSKWEEIEPTLYRDCHNSLLKVRLPALTNVLQWLKLEDSKTNEAALGQIFECVLGTYDFYQDKESKNAAISILVQLFEIDDSFLKKITDFVIVTGSSHSGGSKAIMDYLNLMEWILVFMDLVFKKHDASFEAHWTDIIQAYIALVGAIETMLDTHETVKHDENKQNQHRKRLRLCVFQQSTKSFARCLTLERDSNSNIVEDIIPFVLDNYVKLKLSNTGIIVLLGSLVHSVLQCQSKKPIPYNSLEELTEKLVEYIGKEVILAKQPPSAFCLSVFLSEFLHTFVTEEQVSKILIPSFEKANLRAPETSFAASSEFYSAFNSSKINFLGLFVSSKCITQTISSLKSSKEIVRESSLKSLIALLRSLKTDSYDEKALEKLMDELFKSLKSNMNTDYKITISSILVNTPTYSPQVSNIILNGLKNYISKESNEVALEKMLSAFFTHFFSSESADPATISTIKAGFNEKKLPLKKIWFNSFLIHSNSIKLDIADSFEEELIQHLKDIVSNPLRNGEVSTLGCFVYIQRLFELEAEKTLSSIQSIIDENSESYGLMWAYTLLSNGVSFEQRQIAFELFDKSFKRQPSFVGEVVLTALESAVRNSSELLSRISFRRSAPLFTVLSQPLSDKEVSADILKKMLVLSQLSTVNLKNGWAGLVLNSRLDPAEVVRSSGEKMLKDMLADLSDSKVVKSELRDAVVKAIAHISFINPEVISPLLAVAIKTNLNTSKLSAFATEDIQIWKGEEGELVIDVLSAKSSAALTDKNSKDYEILKWQESIKKDQAKKGIKKLTKEEQKLVSDQLKKESEIRARVDNFVVMIKSTIAIISQLTKDATLLDNGLANWFPASVNALLSILQQDNFYSLFENIGFDLFLQLSFLLEDRLGMFSKTVGYATLLVYKVPHLLSELTADAKLQLISTALFKIKHGCRQVPFQSMALTYILPLLVKVMEIGKKVAIKNANKPANRSEFVEEEPEEEQLLLALDIISSHGEAFQDTSIPRSSIISVLLSLLALPSKAKLAKEYFMTLCQNISMTPTEEDLNLLLSSLLTPNQFVQATILEALDDEYDLQPYMSYSPEIYITCFSEDVNNRDVANFIWDSNQFKVTDELAQSLLKFFEQTDSGLRLFTAKAYASAVAQLEKENPGSFTRYFHTLLDFYVQKAEPPKDILDEYGLVKVSAMDQKDPWEARSTTAIALKELCSSFEAYDGSVVEFIHFLIDSGALGDKEELVRQEMKEAGIEVVDYYGSKYLKELMPIFESFLSTSNDVVMKENVVILYGSLARHLEPNDPRIRTIAERLLTSLQTPSEDLQKSISKCLAALVPLFKDSIQEYIDSSFQVLYDSKAPVQIRRGAAWGIAGLVKGYGIAALSEFDVIRYLIEGSEDKKDPRRRESVAYGFECLSISLGKFFEPYVIEVLPNILKNLGDSVPEVREATAQAAKAIMSSTTSFGVKKLIPVAVSNLDDISWRTKRGSVELLGNMAYLDPTQLSASLSTIVPEIVGVLNDSHKEVRKAADESLNRFGEVIRNPEIQKLVPILINAIGDPTKHTEEALDALIQTQFVHYIDGPSLALIIHVIHRGMRDRSANTKRKACKIVGNMAILVDTKDLVPYLQQLIDEVEIAMVDPVPNTRATAARALGALVERLGEEQFPDLIPRLLATLSDNTKSGDRMGSAQALAEVISGLGLSKLDELLPTILSGVTNYRAYVREGFMPLMLFLPVCFGQQFAPYINQIIQPILSGLADTDENIRDTALKAGKLIVKNYANKAIDLLLPELEHGMFDENERIRLSSVQLAGELLFQVTGISSKNEFDEEDGDFNSEIGKQMVEVLGEERRARILSALFVCRSDVSGIVRATTVDIWKALVPNTPRTIKEILPELTSTIVVHLASSSRTLRLIAAQTLGDLVRRVGGNALSQLLPTLKHSLETSSDPNSKQGVCIALHELIQSSNSDSLDEFQDFIVNIICSTVIDEDESVREAAASCFDVYQEVVGKVAIDEIIPFLLNKLKEPESSEYALSALQEIMATKSEVIFPILIPTLLKPPIDSFKANALGSLAEVAGPALYKRISTIINSVVNTLIETDDEDTKHSLEGTLDKILLSVTDNEGLHPLLQQIMALLKHEDSSKRIVMLERLPNFFDNTVLDYSIYTTDIVTNAILSLNESDSRIVEANFHALTSLVKNQDKPMLEKLIKPAKQALLMTGKQGEDLAAFKLTKGPSCVLPIFLHGLMYGSGDEREASALAIADIVSKTPAAGLKSYVTVITGPLIRVVGERFNSDIKAAILFALNILFAKIPQFLRPFIPQLQRTFVKSLSDPTNEVLRLRAAKALGTLIEYQPRVDPLIVELVTGAKQSTSDGVKTAMLKALLETVSKAGSKLNQSSKSNILNLIEEEMLSANDKLAVAYAKLIGSLASILTTEEAEKILRSKVLESSLTEDSGKFGILTLNSFLRDAPEHIFGTGLIDECVAYMINAAESTNAHFSDNGLIAIGKALLLEGETKSPYSSGDVKEPFHLGEENIQKMVSELAKSMLKPNSNSLDSRRLALVVVRTLARFKFEEAIHSNYDILGPSVFSCLRDPIIPIKLAAEKAYLAMFHLVEEEGMETFNSWFSKLEGSTVSNSIGDTLQLRSIGDYTKRVGKRLASVEREKISAGGDAEAMFSDRFEDENEIWAVGGIELNPDA</sequence>
<dbReference type="InterPro" id="IPR057546">
    <property type="entry name" value="HEAT_GCN1"/>
</dbReference>
<dbReference type="PANTHER" id="PTHR23346">
    <property type="entry name" value="TRANSLATIONAL ACTIVATOR GCN1-RELATED"/>
    <property type="match status" value="1"/>
</dbReference>
<dbReference type="Pfam" id="PF24987">
    <property type="entry name" value="HEAT_EF3_N"/>
    <property type="match status" value="1"/>
</dbReference>
<comment type="similarity">
    <text evidence="1">Belongs to the GCN1 family.</text>
</comment>
<dbReference type="Pfam" id="PF25801">
    <property type="entry name" value="HEAT_GCN1_C_2"/>
    <property type="match status" value="1"/>
</dbReference>
<evidence type="ECO:0000256" key="3">
    <source>
        <dbReference type="PROSITE-ProRule" id="PRU00103"/>
    </source>
</evidence>
<dbReference type="Proteomes" id="UP000422736">
    <property type="component" value="Chromosome 3"/>
</dbReference>
<gene>
    <name evidence="5" type="primary">GCN1</name>
    <name evidence="5" type="ORF">FIM1_1843</name>
</gene>
<proteinExistence type="inferred from homology"/>
<dbReference type="SMART" id="SM01349">
    <property type="entry name" value="TOG"/>
    <property type="match status" value="1"/>
</dbReference>
<evidence type="ECO:0000256" key="2">
    <source>
        <dbReference type="ARBA" id="ARBA00022737"/>
    </source>
</evidence>
<feature type="repeat" description="HEAT" evidence="3">
    <location>
        <begin position="1645"/>
        <end position="1684"/>
    </location>
</feature>
<dbReference type="Pfam" id="PF23271">
    <property type="entry name" value="HEAT_GCN1"/>
    <property type="match status" value="1"/>
</dbReference>
<name>A0ABX6ETH7_KLUMA</name>
<reference evidence="5 6" key="2">
    <citation type="submission" date="2019-11" db="EMBL/GenBank/DDBJ databases">
        <authorList>
            <person name="Lu H."/>
        </authorList>
    </citation>
    <scope>NUCLEOTIDE SEQUENCE [LARGE SCALE GENOMIC DNA]</scope>
    <source>
        <strain evidence="5 6">FIM1</strain>
    </source>
</reference>
<dbReference type="Pfam" id="PF24916">
    <property type="entry name" value="HEAT_GCN1_fung"/>
    <property type="match status" value="1"/>
</dbReference>
<dbReference type="InterPro" id="IPR021133">
    <property type="entry name" value="HEAT_type_2"/>
</dbReference>
<evidence type="ECO:0000256" key="1">
    <source>
        <dbReference type="ARBA" id="ARBA00007366"/>
    </source>
</evidence>
<evidence type="ECO:0000313" key="6">
    <source>
        <dbReference type="Proteomes" id="UP000422736"/>
    </source>
</evidence>
<dbReference type="PANTHER" id="PTHR23346:SF7">
    <property type="entry name" value="STALLED RIBOSOME SENSOR GCN1"/>
    <property type="match status" value="1"/>
</dbReference>
<protein>
    <submittedName>
        <fullName evidence="5">Translational activator GCN1</fullName>
    </submittedName>
</protein>
<dbReference type="Gene3D" id="1.25.10.10">
    <property type="entry name" value="Leucine-rich Repeat Variant"/>
    <property type="match status" value="4"/>
</dbReference>
<dbReference type="InterPro" id="IPR022716">
    <property type="entry name" value="Gcn1_N"/>
</dbReference>
<dbReference type="InterPro" id="IPR056810">
    <property type="entry name" value="GNC1-like_N"/>
</dbReference>
<keyword evidence="6" id="KW-1185">Reference proteome</keyword>
<accession>A0ABX6ETH7</accession>
<organism evidence="5 6">
    <name type="scientific">Kluyveromyces marxianus</name>
    <name type="common">Yeast</name>
    <name type="synonym">Candida kefyr</name>
    <dbReference type="NCBI Taxonomy" id="4911"/>
    <lineage>
        <taxon>Eukaryota</taxon>
        <taxon>Fungi</taxon>
        <taxon>Dikarya</taxon>
        <taxon>Ascomycota</taxon>
        <taxon>Saccharomycotina</taxon>
        <taxon>Saccharomycetes</taxon>
        <taxon>Saccharomycetales</taxon>
        <taxon>Saccharomycetaceae</taxon>
        <taxon>Kluyveromyces</taxon>
    </lineage>
</organism>
<dbReference type="InterPro" id="IPR016024">
    <property type="entry name" value="ARM-type_fold"/>
</dbReference>
<dbReference type="Pfam" id="PF24993">
    <property type="entry name" value="GNC1_N"/>
    <property type="match status" value="1"/>
</dbReference>
<dbReference type="Pfam" id="PF24984">
    <property type="entry name" value="HEAT_EF3_GNC1"/>
    <property type="match status" value="1"/>
</dbReference>
<feature type="repeat" description="HEAT" evidence="3">
    <location>
        <begin position="1409"/>
        <end position="1447"/>
    </location>
</feature>
<feature type="repeat" description="HEAT" evidence="3">
    <location>
        <begin position="1488"/>
        <end position="1526"/>
    </location>
</feature>
<reference evidence="5 6" key="1">
    <citation type="submission" date="2016-03" db="EMBL/GenBank/DDBJ databases">
        <title>How can Kluyveromyces marxianus grow so fast - potential evolutionary course in Saccharomyces Complex revealed by comparative genomics.</title>
        <authorList>
            <person name="Mo W."/>
            <person name="Lu W."/>
            <person name="Yang X."/>
            <person name="Qi J."/>
            <person name="Lv H."/>
        </authorList>
    </citation>
    <scope>NUCLEOTIDE SEQUENCE [LARGE SCALE GENOMIC DNA]</scope>
    <source>
        <strain evidence="5 6">FIM1</strain>
    </source>
</reference>
<dbReference type="SUPFAM" id="SSF48371">
    <property type="entry name" value="ARM repeat"/>
    <property type="match status" value="4"/>
</dbReference>
<feature type="domain" description="TOG" evidence="4">
    <location>
        <begin position="1319"/>
        <end position="1547"/>
    </location>
</feature>
<feature type="repeat" description="HEAT" evidence="3">
    <location>
        <begin position="1600"/>
        <end position="1645"/>
    </location>
</feature>
<dbReference type="Pfam" id="PF12074">
    <property type="entry name" value="Gcn1_N"/>
    <property type="match status" value="1"/>
</dbReference>
<evidence type="ECO:0000259" key="4">
    <source>
        <dbReference type="SMART" id="SM01349"/>
    </source>
</evidence>
<dbReference type="PROSITE" id="PS50077">
    <property type="entry name" value="HEAT_REPEAT"/>
    <property type="match status" value="4"/>
</dbReference>
<dbReference type="InterPro" id="IPR011989">
    <property type="entry name" value="ARM-like"/>
</dbReference>
<dbReference type="EMBL" id="CP015056">
    <property type="protein sequence ID" value="QGN15156.1"/>
    <property type="molecule type" value="Genomic_DNA"/>
</dbReference>
<dbReference type="InterPro" id="IPR056809">
    <property type="entry name" value="HEAT_GCN1_fung"/>
</dbReference>